<evidence type="ECO:0000313" key="8">
    <source>
        <dbReference type="Proteomes" id="UP000025227"/>
    </source>
</evidence>
<evidence type="ECO:0000259" key="7">
    <source>
        <dbReference type="SMART" id="SM01372"/>
    </source>
</evidence>
<accession>A0A7I4Y713</accession>
<proteinExistence type="inferred from homology"/>
<dbReference type="Gene3D" id="1.10.10.10">
    <property type="entry name" value="Winged helix-like DNA-binding domain superfamily/Winged helix DNA-binding domain"/>
    <property type="match status" value="2"/>
</dbReference>
<dbReference type="GO" id="GO:0090575">
    <property type="term" value="C:RNA polymerase II transcription regulator complex"/>
    <property type="evidence" value="ECO:0007669"/>
    <property type="project" value="TreeGrafter"/>
</dbReference>
<dbReference type="Proteomes" id="UP000025227">
    <property type="component" value="Unplaced"/>
</dbReference>
<dbReference type="PANTHER" id="PTHR12081:SF7">
    <property type="entry name" value="TRANSCRIPTION FACTOR EFL-3"/>
    <property type="match status" value="1"/>
</dbReference>
<feature type="compositionally biased region" description="Polar residues" evidence="6">
    <location>
        <begin position="475"/>
        <end position="486"/>
    </location>
</feature>
<keyword evidence="5" id="KW-0539">Nucleus</keyword>
<dbReference type="InterPro" id="IPR036388">
    <property type="entry name" value="WH-like_DNA-bd_sf"/>
</dbReference>
<evidence type="ECO:0000256" key="4">
    <source>
        <dbReference type="ARBA" id="ARBA00023163"/>
    </source>
</evidence>
<organism evidence="8 9">
    <name type="scientific">Haemonchus contortus</name>
    <name type="common">Barber pole worm</name>
    <dbReference type="NCBI Taxonomy" id="6289"/>
    <lineage>
        <taxon>Eukaryota</taxon>
        <taxon>Metazoa</taxon>
        <taxon>Ecdysozoa</taxon>
        <taxon>Nematoda</taxon>
        <taxon>Chromadorea</taxon>
        <taxon>Rhabditida</taxon>
        <taxon>Rhabditina</taxon>
        <taxon>Rhabditomorpha</taxon>
        <taxon>Strongyloidea</taxon>
        <taxon>Trichostrongylidae</taxon>
        <taxon>Haemonchus</taxon>
    </lineage>
</organism>
<dbReference type="AlphaFoldDB" id="A0A7I4Y713"/>
<comment type="subcellular location">
    <subcellularLocation>
        <location evidence="5">Nucleus</location>
    </subcellularLocation>
</comment>
<evidence type="ECO:0000256" key="5">
    <source>
        <dbReference type="RuleBase" id="RU003796"/>
    </source>
</evidence>
<dbReference type="GO" id="GO:0000978">
    <property type="term" value="F:RNA polymerase II cis-regulatory region sequence-specific DNA binding"/>
    <property type="evidence" value="ECO:0007669"/>
    <property type="project" value="InterPro"/>
</dbReference>
<dbReference type="Pfam" id="PF02319">
    <property type="entry name" value="WHD_E2F_TDP"/>
    <property type="match status" value="2"/>
</dbReference>
<dbReference type="SMART" id="SM01372">
    <property type="entry name" value="E2F_TDP"/>
    <property type="match status" value="2"/>
</dbReference>
<keyword evidence="4 5" id="KW-0804">Transcription</keyword>
<comment type="similarity">
    <text evidence="1 5">Belongs to the E2F/DP family.</text>
</comment>
<dbReference type="InterPro" id="IPR015633">
    <property type="entry name" value="E2F"/>
</dbReference>
<dbReference type="WBParaSite" id="HCON_00057210-00001">
    <property type="protein sequence ID" value="HCON_00057210-00001"/>
    <property type="gene ID" value="HCON_00057210"/>
</dbReference>
<dbReference type="InterPro" id="IPR003316">
    <property type="entry name" value="E2F_WHTH_DNA-bd_dom"/>
</dbReference>
<evidence type="ECO:0000313" key="9">
    <source>
        <dbReference type="WBParaSite" id="HCON_00057210-00001"/>
    </source>
</evidence>
<dbReference type="InterPro" id="IPR036390">
    <property type="entry name" value="WH_DNA-bd_sf"/>
</dbReference>
<evidence type="ECO:0000256" key="2">
    <source>
        <dbReference type="ARBA" id="ARBA00023015"/>
    </source>
</evidence>
<feature type="region of interest" description="Disordered" evidence="6">
    <location>
        <begin position="435"/>
        <end position="486"/>
    </location>
</feature>
<keyword evidence="8" id="KW-1185">Reference proteome</keyword>
<feature type="region of interest" description="Disordered" evidence="6">
    <location>
        <begin position="1"/>
        <end position="97"/>
    </location>
</feature>
<dbReference type="OMA" id="IRNIAMW"/>
<protein>
    <submittedName>
        <fullName evidence="9">Transcription factor E2F7</fullName>
    </submittedName>
</protein>
<feature type="compositionally biased region" description="Low complexity" evidence="6">
    <location>
        <begin position="446"/>
        <end position="456"/>
    </location>
</feature>
<feature type="domain" description="E2F/DP family winged-helix DNA-binding" evidence="7">
    <location>
        <begin position="97"/>
        <end position="166"/>
    </location>
</feature>
<keyword evidence="2 5" id="KW-0805">Transcription regulation</keyword>
<reference evidence="9" key="1">
    <citation type="submission" date="2020-12" db="UniProtKB">
        <authorList>
            <consortium name="WormBaseParasite"/>
        </authorList>
    </citation>
    <scope>IDENTIFICATION</scope>
    <source>
        <strain evidence="9">MHco3</strain>
    </source>
</reference>
<name>A0A7I4Y713_HAECO</name>
<feature type="compositionally biased region" description="Polar residues" evidence="6">
    <location>
        <begin position="45"/>
        <end position="62"/>
    </location>
</feature>
<feature type="domain" description="E2F/DP family winged-helix DNA-binding" evidence="7">
    <location>
        <begin position="254"/>
        <end position="341"/>
    </location>
</feature>
<dbReference type="SUPFAM" id="SSF46785">
    <property type="entry name" value="Winged helix' DNA-binding domain"/>
    <property type="match status" value="2"/>
</dbReference>
<dbReference type="FunFam" id="1.10.10.10:FF:000629">
    <property type="entry name" value="Transcription factor E2F/dimerization partner"/>
    <property type="match status" value="1"/>
</dbReference>
<sequence>MSQWAEILEANKENLPYPMDFPDRKPTVSGRGDAVLPEADVEVNTFHSPLSQKSSASVQSQESTHDSPRPFTMTTSSRRESSDDLEVESEDGEVTSRKEKSLGLLCQRFLIAMNEETRMSSSREVHLETVARKMNVEKRRIYDIVNVMEALDAMSKTNKSYYRWHGLEGLPKLMADLQKEAVDEHLPERVLRVEQAMCSFTELSPGSRKIGAKEIVGSLVGEDASPCSSNHSIDVLSLSQQSEKRTRVEGRDRQGRNSLAQLCRRFLMVLLSNPKNTRRVSLDVASTVLIKDPDTEGFEPPSRSRCRRLYDIANVLVALGLIKKVHYLFGTKKIPLFVYCGPEPDENSTFDVNACIERLLASTASTPLTPQMKASTAAMQQSLSLGKRSTSEANLQVPTTNKIPRIKSEDFMSQASSSLMMFAELAAERLRQENELRQRPSTAQETKPMTSTSTKPPTVPLARTSGGHALPKPQAQRSFGNFSVSPLSSPMTGAKQYAMKIGNSYQMSTMPLAGLQPIVLPTAPVWTAANFSNFMRSSMTLPRSGSIIPQPMHKAPIAPAAKPQMKHTVTNILGTSNKVNVDPLNHRNSSPFQVVKKDNTLPKQPFGSLHNIPNRY</sequence>
<dbReference type="PANTHER" id="PTHR12081">
    <property type="entry name" value="TRANSCRIPTION FACTOR E2F"/>
    <property type="match status" value="1"/>
</dbReference>
<keyword evidence="3 5" id="KW-0238">DNA-binding</keyword>
<dbReference type="OrthoDB" id="5318at2759"/>
<evidence type="ECO:0000256" key="1">
    <source>
        <dbReference type="ARBA" id="ARBA00010940"/>
    </source>
</evidence>
<feature type="compositionally biased region" description="Acidic residues" evidence="6">
    <location>
        <begin position="83"/>
        <end position="93"/>
    </location>
</feature>
<evidence type="ECO:0000256" key="6">
    <source>
        <dbReference type="SAM" id="MobiDB-lite"/>
    </source>
</evidence>
<feature type="region of interest" description="Disordered" evidence="6">
    <location>
        <begin position="376"/>
        <end position="401"/>
    </location>
</feature>
<dbReference type="GO" id="GO:0000981">
    <property type="term" value="F:DNA-binding transcription factor activity, RNA polymerase II-specific"/>
    <property type="evidence" value="ECO:0007669"/>
    <property type="project" value="TreeGrafter"/>
</dbReference>
<dbReference type="FunFam" id="1.10.10.10:FF:000832">
    <property type="entry name" value="E2F-like (Mammalian transcription factor)"/>
    <property type="match status" value="1"/>
</dbReference>
<evidence type="ECO:0000256" key="3">
    <source>
        <dbReference type="ARBA" id="ARBA00023125"/>
    </source>
</evidence>